<proteinExistence type="predicted"/>
<evidence type="ECO:0000313" key="2">
    <source>
        <dbReference type="Proteomes" id="UP000807504"/>
    </source>
</evidence>
<protein>
    <submittedName>
        <fullName evidence="1">Uncharacterized protein</fullName>
    </submittedName>
</protein>
<dbReference type="AlphaFoldDB" id="A0A8T0DXH9"/>
<dbReference type="EMBL" id="JABXBU010002231">
    <property type="protein sequence ID" value="KAF8763182.1"/>
    <property type="molecule type" value="Genomic_DNA"/>
</dbReference>
<keyword evidence="2" id="KW-1185">Reference proteome</keyword>
<gene>
    <name evidence="1" type="ORF">HNY73_021387</name>
</gene>
<accession>A0A8T0DXH9</accession>
<organism evidence="1 2">
    <name type="scientific">Argiope bruennichi</name>
    <name type="common">Wasp spider</name>
    <name type="synonym">Aranea bruennichi</name>
    <dbReference type="NCBI Taxonomy" id="94029"/>
    <lineage>
        <taxon>Eukaryota</taxon>
        <taxon>Metazoa</taxon>
        <taxon>Ecdysozoa</taxon>
        <taxon>Arthropoda</taxon>
        <taxon>Chelicerata</taxon>
        <taxon>Arachnida</taxon>
        <taxon>Araneae</taxon>
        <taxon>Araneomorphae</taxon>
        <taxon>Entelegynae</taxon>
        <taxon>Araneoidea</taxon>
        <taxon>Araneidae</taxon>
        <taxon>Argiope</taxon>
    </lineage>
</organism>
<comment type="caution">
    <text evidence="1">The sequence shown here is derived from an EMBL/GenBank/DDBJ whole genome shotgun (WGS) entry which is preliminary data.</text>
</comment>
<evidence type="ECO:0000313" key="1">
    <source>
        <dbReference type="EMBL" id="KAF8763182.1"/>
    </source>
</evidence>
<dbReference type="Proteomes" id="UP000807504">
    <property type="component" value="Unassembled WGS sequence"/>
</dbReference>
<sequence length="67" mass="7992">MNKLFIYATMYRDAFQFFEAEIECQKIMVKTEINNRKSETFMLKSSASLYVLKSSKPKKERTSNYAY</sequence>
<reference evidence="1" key="2">
    <citation type="submission" date="2020-06" db="EMBL/GenBank/DDBJ databases">
        <authorList>
            <person name="Sheffer M."/>
        </authorList>
    </citation>
    <scope>NUCLEOTIDE SEQUENCE</scope>
</reference>
<reference evidence="1" key="1">
    <citation type="journal article" date="2020" name="bioRxiv">
        <title>Chromosome-level reference genome of the European wasp spider Argiope bruennichi: a resource for studies on range expansion and evolutionary adaptation.</title>
        <authorList>
            <person name="Sheffer M.M."/>
            <person name="Hoppe A."/>
            <person name="Krehenwinkel H."/>
            <person name="Uhl G."/>
            <person name="Kuss A.W."/>
            <person name="Jensen L."/>
            <person name="Jensen C."/>
            <person name="Gillespie R.G."/>
            <person name="Hoff K.J."/>
            <person name="Prost S."/>
        </authorList>
    </citation>
    <scope>NUCLEOTIDE SEQUENCE</scope>
</reference>
<name>A0A8T0DXH9_ARGBR</name>